<feature type="domain" description="N-acetyltransferase" evidence="1">
    <location>
        <begin position="6"/>
        <end position="150"/>
    </location>
</feature>
<dbReference type="EMBL" id="BSPO01000002">
    <property type="protein sequence ID" value="GLS83453.1"/>
    <property type="molecule type" value="Genomic_DNA"/>
</dbReference>
<dbReference type="PROSITE" id="PS51186">
    <property type="entry name" value="GNAT"/>
    <property type="match status" value="1"/>
</dbReference>
<dbReference type="CDD" id="cd04301">
    <property type="entry name" value="NAT_SF"/>
    <property type="match status" value="1"/>
</dbReference>
<keyword evidence="3" id="KW-1185">Reference proteome</keyword>
<evidence type="ECO:0000313" key="3">
    <source>
        <dbReference type="Proteomes" id="UP001157439"/>
    </source>
</evidence>
<protein>
    <submittedName>
        <fullName evidence="2">ElaA protein</fullName>
    </submittedName>
</protein>
<name>A0AA37TPV0_9GAMM</name>
<dbReference type="InterPro" id="IPR000182">
    <property type="entry name" value="GNAT_dom"/>
</dbReference>
<reference evidence="2 3" key="1">
    <citation type="journal article" date="2014" name="Int. J. Syst. Evol. Microbiol.">
        <title>Complete genome sequence of Corynebacterium casei LMG S-19264T (=DSM 44701T), isolated from a smear-ripened cheese.</title>
        <authorList>
            <consortium name="US DOE Joint Genome Institute (JGI-PGF)"/>
            <person name="Walter F."/>
            <person name="Albersmeier A."/>
            <person name="Kalinowski J."/>
            <person name="Ruckert C."/>
        </authorList>
    </citation>
    <scope>NUCLEOTIDE SEQUENCE [LARGE SCALE GENOMIC DNA]</scope>
    <source>
        <strain evidence="2 3">NBRC 112785</strain>
    </source>
</reference>
<comment type="caution">
    <text evidence="2">The sequence shown here is derived from an EMBL/GenBank/DDBJ whole genome shotgun (WGS) entry which is preliminary data.</text>
</comment>
<evidence type="ECO:0000313" key="2">
    <source>
        <dbReference type="EMBL" id="GLS83453.1"/>
    </source>
</evidence>
<sequence length="150" mass="16833">MQWLALSFDELSVAQLYQVMQLRSRVFVVEQDCVYNDLDGKDTQVGVVHLLGFGDDGQLHAYLRALPHGVSYPQVSIGRIVVDPSMRGLELGKNLILQGIELCQTQWPHQDIKIGAQAHLKALYGAFGFEVDSPEYLEDGIPHVDMLLKR</sequence>
<accession>A0AA37TPV0</accession>
<dbReference type="GO" id="GO:0016747">
    <property type="term" value="F:acyltransferase activity, transferring groups other than amino-acyl groups"/>
    <property type="evidence" value="ECO:0007669"/>
    <property type="project" value="InterPro"/>
</dbReference>
<dbReference type="SUPFAM" id="SSF55729">
    <property type="entry name" value="Acyl-CoA N-acyltransferases (Nat)"/>
    <property type="match status" value="1"/>
</dbReference>
<dbReference type="AlphaFoldDB" id="A0AA37TPV0"/>
<evidence type="ECO:0000259" key="1">
    <source>
        <dbReference type="PROSITE" id="PS51186"/>
    </source>
</evidence>
<dbReference type="Pfam" id="PF13673">
    <property type="entry name" value="Acetyltransf_10"/>
    <property type="match status" value="1"/>
</dbReference>
<dbReference type="InterPro" id="IPR016181">
    <property type="entry name" value="Acyl_CoA_acyltransferase"/>
</dbReference>
<organism evidence="2 3">
    <name type="scientific">Paraferrimonas haliotis</name>
    <dbReference type="NCBI Taxonomy" id="2013866"/>
    <lineage>
        <taxon>Bacteria</taxon>
        <taxon>Pseudomonadati</taxon>
        <taxon>Pseudomonadota</taxon>
        <taxon>Gammaproteobacteria</taxon>
        <taxon>Alteromonadales</taxon>
        <taxon>Ferrimonadaceae</taxon>
        <taxon>Paraferrimonas</taxon>
    </lineage>
</organism>
<proteinExistence type="predicted"/>
<gene>
    <name evidence="2" type="ORF">GCM10007894_14300</name>
</gene>
<dbReference type="Proteomes" id="UP001157439">
    <property type="component" value="Unassembled WGS sequence"/>
</dbReference>
<dbReference type="RefSeq" id="WP_095499795.1">
    <property type="nucleotide sequence ID" value="NZ_BSPO01000002.1"/>
</dbReference>
<dbReference type="Gene3D" id="3.40.630.30">
    <property type="match status" value="1"/>
</dbReference>